<keyword evidence="1" id="KW-0802">TPR repeat</keyword>
<sequence length="646" mass="71647">MEKLKSVIPETLKRAISESTTDDLPSTCSSLLDFFQHLPLFHQIVRDLTDMETALCRKNRDVALEWKRKGNDCFSSGDYPAALRFYSQALRVAPTDVDEMGKDLVATLYVNRAAVTHKMGLPLECLQDSSRALAICPSYGKAWYRRGKANASLGNYEDAYCDLNLARNMELSLGGKKQIERELNIIKDQPKGKSSSFEEATEKLLEFSGSSLTDDLHQIKLKCVSTPTKGRGMVPLTDVPQASLIHTEEPYAAIILKHCRDTHCHFCLNELPVDTVPCSSCLIPLYCSQQCQVEAGGRKMGNHLDNYGLGVHVSDDLKKYSRDVIMASVSVPEIECIAAHKHECQGVHWPAVLPSEVVLAGRVLVRSMEQQRHFSSVSSLIEDLDLCHNYVQLPLDTKVEMHIHSIILLQCLQHPCGFQLPINGAYISQCVILLAQIKVNCMAIVRMKSSDVNKPVDQSGVSSSAGVSSVEQVRVGQAIYSAGSLFNHSCRPNIHAYFLSRTLFVRSTELVVAGYPLELSYGPQLGQMDCKVRQKLLEDQYSFRCQCAGCSELNFSDLVLNAFRCVKPNCFGVVLDSFIAMYEKQKVNPFRNLQTACSSEPQIIEKLYGLNHVVVGNELVKLASVQLSLGDPAAVDSINRVETICS</sequence>
<evidence type="ECO:0000313" key="3">
    <source>
        <dbReference type="Proteomes" id="UP001187471"/>
    </source>
</evidence>
<dbReference type="PANTHER" id="PTHR47337:SF1">
    <property type="entry name" value="TETRATRICOPEPTIDE REPEAT (TPR)-LIKE SUPERFAMILY PROTEIN"/>
    <property type="match status" value="1"/>
</dbReference>
<feature type="repeat" description="TPR" evidence="1">
    <location>
        <begin position="63"/>
        <end position="96"/>
    </location>
</feature>
<dbReference type="SUPFAM" id="SSF48452">
    <property type="entry name" value="TPR-like"/>
    <property type="match status" value="1"/>
</dbReference>
<proteinExistence type="predicted"/>
<protein>
    <recommendedName>
        <fullName evidence="4">SET and MYND domain-containing protein 4</fullName>
    </recommendedName>
</protein>
<dbReference type="InterPro" id="IPR046341">
    <property type="entry name" value="SET_dom_sf"/>
</dbReference>
<dbReference type="Gene3D" id="1.25.40.10">
    <property type="entry name" value="Tetratricopeptide repeat domain"/>
    <property type="match status" value="2"/>
</dbReference>
<evidence type="ECO:0000256" key="1">
    <source>
        <dbReference type="PROSITE-ProRule" id="PRU00339"/>
    </source>
</evidence>
<dbReference type="PROSITE" id="PS50005">
    <property type="entry name" value="TPR"/>
    <property type="match status" value="1"/>
</dbReference>
<reference evidence="2" key="1">
    <citation type="submission" date="2022-12" db="EMBL/GenBank/DDBJ databases">
        <title>Draft genome assemblies for two species of Escallonia (Escalloniales).</title>
        <authorList>
            <person name="Chanderbali A."/>
            <person name="Dervinis C."/>
            <person name="Anghel I."/>
            <person name="Soltis D."/>
            <person name="Soltis P."/>
            <person name="Zapata F."/>
        </authorList>
    </citation>
    <scope>NUCLEOTIDE SEQUENCE</scope>
    <source>
        <strain evidence="2">UCBG92.1500</strain>
        <tissue evidence="2">Leaf</tissue>
    </source>
</reference>
<dbReference type="EMBL" id="JAVXUO010000799">
    <property type="protein sequence ID" value="KAK2988946.1"/>
    <property type="molecule type" value="Genomic_DNA"/>
</dbReference>
<dbReference type="SUPFAM" id="SSF144232">
    <property type="entry name" value="HIT/MYND zinc finger-like"/>
    <property type="match status" value="1"/>
</dbReference>
<dbReference type="SUPFAM" id="SSF82199">
    <property type="entry name" value="SET domain"/>
    <property type="match status" value="1"/>
</dbReference>
<dbReference type="Proteomes" id="UP001187471">
    <property type="component" value="Unassembled WGS sequence"/>
</dbReference>
<dbReference type="InterPro" id="IPR011990">
    <property type="entry name" value="TPR-like_helical_dom_sf"/>
</dbReference>
<gene>
    <name evidence="2" type="ORF">RJ640_026214</name>
</gene>
<keyword evidence="3" id="KW-1185">Reference proteome</keyword>
<dbReference type="AlphaFoldDB" id="A0AA88RZD7"/>
<dbReference type="Gene3D" id="2.170.270.10">
    <property type="entry name" value="SET domain"/>
    <property type="match status" value="1"/>
</dbReference>
<accession>A0AA88RZD7</accession>
<evidence type="ECO:0008006" key="4">
    <source>
        <dbReference type="Google" id="ProtNLM"/>
    </source>
</evidence>
<evidence type="ECO:0000313" key="2">
    <source>
        <dbReference type="EMBL" id="KAK2988946.1"/>
    </source>
</evidence>
<feature type="non-terminal residue" evidence="2">
    <location>
        <position position="646"/>
    </location>
</feature>
<name>A0AA88RZD7_9ASTE</name>
<organism evidence="2 3">
    <name type="scientific">Escallonia rubra</name>
    <dbReference type="NCBI Taxonomy" id="112253"/>
    <lineage>
        <taxon>Eukaryota</taxon>
        <taxon>Viridiplantae</taxon>
        <taxon>Streptophyta</taxon>
        <taxon>Embryophyta</taxon>
        <taxon>Tracheophyta</taxon>
        <taxon>Spermatophyta</taxon>
        <taxon>Magnoliopsida</taxon>
        <taxon>eudicotyledons</taxon>
        <taxon>Gunneridae</taxon>
        <taxon>Pentapetalae</taxon>
        <taxon>asterids</taxon>
        <taxon>campanulids</taxon>
        <taxon>Escalloniales</taxon>
        <taxon>Escalloniaceae</taxon>
        <taxon>Escallonia</taxon>
    </lineage>
</organism>
<comment type="caution">
    <text evidence="2">The sequence shown here is derived from an EMBL/GenBank/DDBJ whole genome shotgun (WGS) entry which is preliminary data.</text>
</comment>
<dbReference type="SMART" id="SM00028">
    <property type="entry name" value="TPR"/>
    <property type="match status" value="3"/>
</dbReference>
<dbReference type="PANTHER" id="PTHR47337">
    <property type="entry name" value="TETRATRICOPEPTIDE REPEAT (TPR)-LIKE SUPERFAMILY PROTEIN"/>
    <property type="match status" value="1"/>
</dbReference>
<dbReference type="InterPro" id="IPR019734">
    <property type="entry name" value="TPR_rpt"/>
</dbReference>